<reference evidence="5" key="1">
    <citation type="journal article" date="2019" name="Int. J. Syst. Evol. Microbiol.">
        <title>The Global Catalogue of Microorganisms (GCM) 10K type strain sequencing project: providing services to taxonomists for standard genome sequencing and annotation.</title>
        <authorList>
            <consortium name="The Broad Institute Genomics Platform"/>
            <consortium name="The Broad Institute Genome Sequencing Center for Infectious Disease"/>
            <person name="Wu L."/>
            <person name="Ma J."/>
        </authorList>
    </citation>
    <scope>NUCLEOTIDE SEQUENCE [LARGE SCALE GENOMIC DNA]</scope>
    <source>
        <strain evidence="5">CCM 8749</strain>
    </source>
</reference>
<accession>A0ABW1IT52</accession>
<gene>
    <name evidence="4" type="ORF">ACFPXP_17950</name>
</gene>
<evidence type="ECO:0000256" key="2">
    <source>
        <dbReference type="SAM" id="SignalP"/>
    </source>
</evidence>
<dbReference type="SMART" id="SM00327">
    <property type="entry name" value="VWA"/>
    <property type="match status" value="1"/>
</dbReference>
<dbReference type="SUPFAM" id="SSF53300">
    <property type="entry name" value="vWA-like"/>
    <property type="match status" value="1"/>
</dbReference>
<dbReference type="InterPro" id="IPR002035">
    <property type="entry name" value="VWF_A"/>
</dbReference>
<feature type="region of interest" description="Disordered" evidence="1">
    <location>
        <begin position="35"/>
        <end position="92"/>
    </location>
</feature>
<feature type="domain" description="VWFA" evidence="3">
    <location>
        <begin position="224"/>
        <end position="420"/>
    </location>
</feature>
<dbReference type="PROSITE" id="PS51257">
    <property type="entry name" value="PROKAR_LIPOPROTEIN"/>
    <property type="match status" value="1"/>
</dbReference>
<dbReference type="CDD" id="cd00198">
    <property type="entry name" value="vWFA"/>
    <property type="match status" value="1"/>
</dbReference>
<dbReference type="Proteomes" id="UP001596250">
    <property type="component" value="Unassembled WGS sequence"/>
</dbReference>
<name>A0ABW1IT52_9BACL</name>
<feature type="compositionally biased region" description="Basic and acidic residues" evidence="1">
    <location>
        <begin position="61"/>
        <end position="74"/>
    </location>
</feature>
<evidence type="ECO:0000259" key="3">
    <source>
        <dbReference type="PROSITE" id="PS50234"/>
    </source>
</evidence>
<dbReference type="Pfam" id="PF00092">
    <property type="entry name" value="VWA"/>
    <property type="match status" value="1"/>
</dbReference>
<dbReference type="InterPro" id="IPR036465">
    <property type="entry name" value="vWFA_dom_sf"/>
</dbReference>
<keyword evidence="5" id="KW-1185">Reference proteome</keyword>
<dbReference type="PANTHER" id="PTHR47763">
    <property type="entry name" value="ALPHA-PROTEIN KINASE VWKA"/>
    <property type="match status" value="1"/>
</dbReference>
<proteinExistence type="predicted"/>
<feature type="chain" id="PRO_5045732075" evidence="2">
    <location>
        <begin position="36"/>
        <end position="430"/>
    </location>
</feature>
<sequence length="430" mass="48784">MGRKKNNRRFWPNQMLWGGVVFLLCLMLAACSSSGNNTEDTSRSNEAPNAAGSESSSADNHAGEPEVSEEKPSADENVEYVPPSSDQPGQLTAGRWNDLAQREDWLSHMNEKQWDSYQEQWSLYTRQLLKVHVTKNGDPLREISVTVRDSSQREWISKTDHNGDAYVFLFSHDLNQESQENALFQVIVQYRDDEKQFENVEIDSNTELNIEWEDEAPSKSKRVDLMFVVDTTGSMGDELEYLKTELEDVVERVQQTYNQELAIRTSVNFYRDHGDDYVIKSFPFAESVRTSVELIRQQKANGGGDYEEAVEEALLNAIEEHEWSEEAAARLLFLVLDAPPHRTDENIEELHQALSSAAEKGIRIIPVASSGIDQETEFLLRSIAQITGGSYVFLTDHSGIGGDHLEASVGMYEVEYLNDLLVKLIEEYIQ</sequence>
<feature type="compositionally biased region" description="Polar residues" evidence="1">
    <location>
        <begin position="35"/>
        <end position="59"/>
    </location>
</feature>
<dbReference type="PANTHER" id="PTHR47763:SF1">
    <property type="entry name" value="DUF659 DOMAIN-CONTAINING PROTEIN"/>
    <property type="match status" value="1"/>
</dbReference>
<evidence type="ECO:0000313" key="5">
    <source>
        <dbReference type="Proteomes" id="UP001596250"/>
    </source>
</evidence>
<dbReference type="InterPro" id="IPR052969">
    <property type="entry name" value="Thr-specific_kinase-like"/>
</dbReference>
<evidence type="ECO:0000313" key="4">
    <source>
        <dbReference type="EMBL" id="MFC5988290.1"/>
    </source>
</evidence>
<dbReference type="RefSeq" id="WP_379895753.1">
    <property type="nucleotide sequence ID" value="NZ_CBCSCT010000015.1"/>
</dbReference>
<dbReference type="EMBL" id="JBHSQV010000179">
    <property type="protein sequence ID" value="MFC5988290.1"/>
    <property type="molecule type" value="Genomic_DNA"/>
</dbReference>
<protein>
    <submittedName>
        <fullName evidence="4">VWA domain-containing protein</fullName>
    </submittedName>
</protein>
<evidence type="ECO:0000256" key="1">
    <source>
        <dbReference type="SAM" id="MobiDB-lite"/>
    </source>
</evidence>
<organism evidence="4 5">
    <name type="scientific">Marinicrinis lubricantis</name>
    <dbReference type="NCBI Taxonomy" id="2086470"/>
    <lineage>
        <taxon>Bacteria</taxon>
        <taxon>Bacillati</taxon>
        <taxon>Bacillota</taxon>
        <taxon>Bacilli</taxon>
        <taxon>Bacillales</taxon>
        <taxon>Paenibacillaceae</taxon>
    </lineage>
</organism>
<dbReference type="PROSITE" id="PS50234">
    <property type="entry name" value="VWFA"/>
    <property type="match status" value="1"/>
</dbReference>
<keyword evidence="2" id="KW-0732">Signal</keyword>
<dbReference type="Gene3D" id="3.40.50.410">
    <property type="entry name" value="von Willebrand factor, type A domain"/>
    <property type="match status" value="1"/>
</dbReference>
<comment type="caution">
    <text evidence="4">The sequence shown here is derived from an EMBL/GenBank/DDBJ whole genome shotgun (WGS) entry which is preliminary data.</text>
</comment>
<feature type="signal peptide" evidence="2">
    <location>
        <begin position="1"/>
        <end position="35"/>
    </location>
</feature>